<comment type="cofactor">
    <cofactor evidence="1">
        <name>pyridoxal 5'-phosphate</name>
        <dbReference type="ChEBI" id="CHEBI:597326"/>
    </cofactor>
</comment>
<dbReference type="InterPro" id="IPR015421">
    <property type="entry name" value="PyrdxlP-dep_Trfase_major"/>
</dbReference>
<dbReference type="InterPro" id="IPR006235">
    <property type="entry name" value="OAc-hSer/O-AcSer_sulfhydrylase"/>
</dbReference>
<dbReference type="GO" id="GO:0004124">
    <property type="term" value="F:cysteine synthase activity"/>
    <property type="evidence" value="ECO:0007669"/>
    <property type="project" value="TreeGrafter"/>
</dbReference>
<keyword evidence="5" id="KW-0456">Lyase</keyword>
<accession>A0A644YNG3</accession>
<dbReference type="Pfam" id="PF01053">
    <property type="entry name" value="Cys_Met_Meta_PP"/>
    <property type="match status" value="1"/>
</dbReference>
<reference evidence="5" key="1">
    <citation type="submission" date="2019-08" db="EMBL/GenBank/DDBJ databases">
        <authorList>
            <person name="Kucharzyk K."/>
            <person name="Murdoch R.W."/>
            <person name="Higgins S."/>
            <person name="Loffler F."/>
        </authorList>
    </citation>
    <scope>NUCLEOTIDE SEQUENCE</scope>
</reference>
<dbReference type="PIRSF" id="PIRSF001434">
    <property type="entry name" value="CGS"/>
    <property type="match status" value="1"/>
</dbReference>
<dbReference type="InterPro" id="IPR015422">
    <property type="entry name" value="PyrdxlP-dep_Trfase_small"/>
</dbReference>
<dbReference type="GO" id="GO:0019346">
    <property type="term" value="P:transsulfuration"/>
    <property type="evidence" value="ECO:0007669"/>
    <property type="project" value="InterPro"/>
</dbReference>
<name>A0A644YNG3_9ZZZZ</name>
<comment type="caution">
    <text evidence="5">The sequence shown here is derived from an EMBL/GenBank/DDBJ whole genome shotgun (WGS) entry which is preliminary data.</text>
</comment>
<proteinExistence type="inferred from homology"/>
<gene>
    <name evidence="5" type="primary">mgl_21</name>
    <name evidence="5" type="ORF">SDC9_74137</name>
</gene>
<dbReference type="GO" id="GO:0018826">
    <property type="term" value="F:methionine gamma-lyase activity"/>
    <property type="evidence" value="ECO:0007669"/>
    <property type="project" value="UniProtKB-EC"/>
</dbReference>
<dbReference type="EMBL" id="VSSQ01005042">
    <property type="protein sequence ID" value="MPM27624.1"/>
    <property type="molecule type" value="Genomic_DNA"/>
</dbReference>
<dbReference type="PANTHER" id="PTHR43797:SF3">
    <property type="entry name" value="O-ACETYLHOMOSERINE SULFHYDRYLASE"/>
    <property type="match status" value="1"/>
</dbReference>
<dbReference type="GO" id="GO:0071269">
    <property type="term" value="P:L-homocysteine biosynthetic process"/>
    <property type="evidence" value="ECO:0007669"/>
    <property type="project" value="TreeGrafter"/>
</dbReference>
<keyword evidence="4" id="KW-0663">Pyridoxal phosphate</keyword>
<comment type="similarity">
    <text evidence="2">Belongs to the trans-sulfuration enzymes family.</text>
</comment>
<dbReference type="SUPFAM" id="SSF53383">
    <property type="entry name" value="PLP-dependent transferases"/>
    <property type="match status" value="1"/>
</dbReference>
<keyword evidence="3" id="KW-0808">Transferase</keyword>
<dbReference type="AlphaFoldDB" id="A0A644YNG3"/>
<sequence>MSNLWKKETLCVQGGYSPKVGEPRISPIVQSTTYKYEDPDHLAEIFDLKASGHMYSRISNPTISALEEKISLLEKGVGALATASGQSATLISLLNICSSGDHILSTSTLYGGTFTLFSSSLKKFGIHVTFVDPNLSVEEILTYGTENTKAIFAETISNPSLNILDFEKFSKIAKTLDVPFIVDNTFPTPILCNPFDHGANIVVHSATKYIDGHGCSLGGIVVDGGNFDWSNGKFPQLTEPDPSYHGLSYVKEFKELAYITKARVHLLRDLGTTLSPFNGFLLNLGLDTLSVRMERHSENALALATFLSSHPKVGWVNYPNLPGGPSYGLSKKYLPLGGSGILTFGIKGGRVTAKEFIKNLTLAALVVHLGDVRTSVIHPASTTHRQLSDEELEASGVSSDLIRVSVGIEHIEDLINDFDKALNKLK</sequence>
<organism evidence="5">
    <name type="scientific">bioreactor metagenome</name>
    <dbReference type="NCBI Taxonomy" id="1076179"/>
    <lineage>
        <taxon>unclassified sequences</taxon>
        <taxon>metagenomes</taxon>
        <taxon>ecological metagenomes</taxon>
    </lineage>
</organism>
<dbReference type="GO" id="GO:0003961">
    <property type="term" value="F:O-acetylhomoserine aminocarboxypropyltransferase activity"/>
    <property type="evidence" value="ECO:0007669"/>
    <property type="project" value="TreeGrafter"/>
</dbReference>
<evidence type="ECO:0000256" key="4">
    <source>
        <dbReference type="ARBA" id="ARBA00022898"/>
    </source>
</evidence>
<evidence type="ECO:0000256" key="3">
    <source>
        <dbReference type="ARBA" id="ARBA00022679"/>
    </source>
</evidence>
<evidence type="ECO:0000256" key="1">
    <source>
        <dbReference type="ARBA" id="ARBA00001933"/>
    </source>
</evidence>
<dbReference type="Gene3D" id="3.40.640.10">
    <property type="entry name" value="Type I PLP-dependent aspartate aminotransferase-like (Major domain)"/>
    <property type="match status" value="1"/>
</dbReference>
<dbReference type="InterPro" id="IPR000277">
    <property type="entry name" value="Cys/Met-Metab_PyrdxlP-dep_enz"/>
</dbReference>
<dbReference type="Gene3D" id="3.90.1150.10">
    <property type="entry name" value="Aspartate Aminotransferase, domain 1"/>
    <property type="match status" value="1"/>
</dbReference>
<dbReference type="CDD" id="cd00614">
    <property type="entry name" value="CGS_like"/>
    <property type="match status" value="1"/>
</dbReference>
<evidence type="ECO:0000256" key="2">
    <source>
        <dbReference type="ARBA" id="ARBA00009077"/>
    </source>
</evidence>
<dbReference type="NCBIfam" id="TIGR01326">
    <property type="entry name" value="OAH_OAS_sulfhy"/>
    <property type="match status" value="1"/>
</dbReference>
<dbReference type="PANTHER" id="PTHR43797">
    <property type="entry name" value="HOMOCYSTEINE/CYSTEINE SYNTHASE"/>
    <property type="match status" value="1"/>
</dbReference>
<dbReference type="InterPro" id="IPR015424">
    <property type="entry name" value="PyrdxlP-dep_Trfase"/>
</dbReference>
<dbReference type="GO" id="GO:0006535">
    <property type="term" value="P:cysteine biosynthetic process from serine"/>
    <property type="evidence" value="ECO:0007669"/>
    <property type="project" value="TreeGrafter"/>
</dbReference>
<dbReference type="GO" id="GO:0030170">
    <property type="term" value="F:pyridoxal phosphate binding"/>
    <property type="evidence" value="ECO:0007669"/>
    <property type="project" value="InterPro"/>
</dbReference>
<dbReference type="FunFam" id="3.40.640.10:FF:000035">
    <property type="entry name" value="O-succinylhomoserine sulfhydrylase"/>
    <property type="match status" value="1"/>
</dbReference>
<dbReference type="EC" id="4.4.1.11" evidence="5"/>
<dbReference type="GO" id="GO:0005737">
    <property type="term" value="C:cytoplasm"/>
    <property type="evidence" value="ECO:0007669"/>
    <property type="project" value="TreeGrafter"/>
</dbReference>
<protein>
    <submittedName>
        <fullName evidence="5">L-methionine gamma-lyase</fullName>
        <ecNumber evidence="5">4.4.1.11</ecNumber>
    </submittedName>
</protein>
<evidence type="ECO:0000313" key="5">
    <source>
        <dbReference type="EMBL" id="MPM27624.1"/>
    </source>
</evidence>